<organism evidence="1 2">
    <name type="scientific">Phialocephala subalpina</name>
    <dbReference type="NCBI Taxonomy" id="576137"/>
    <lineage>
        <taxon>Eukaryota</taxon>
        <taxon>Fungi</taxon>
        <taxon>Dikarya</taxon>
        <taxon>Ascomycota</taxon>
        <taxon>Pezizomycotina</taxon>
        <taxon>Leotiomycetes</taxon>
        <taxon>Helotiales</taxon>
        <taxon>Mollisiaceae</taxon>
        <taxon>Phialocephala</taxon>
        <taxon>Phialocephala fortinii species complex</taxon>
    </lineage>
</organism>
<evidence type="ECO:0000313" key="1">
    <source>
        <dbReference type="EMBL" id="CZR64537.1"/>
    </source>
</evidence>
<keyword evidence="2" id="KW-1185">Reference proteome</keyword>
<protein>
    <recommendedName>
        <fullName evidence="3">C6 finger domain protein</fullName>
    </recommendedName>
</protein>
<reference evidence="1 2" key="1">
    <citation type="submission" date="2016-03" db="EMBL/GenBank/DDBJ databases">
        <authorList>
            <person name="Ploux O."/>
        </authorList>
    </citation>
    <scope>NUCLEOTIDE SEQUENCE [LARGE SCALE GENOMIC DNA]</scope>
    <source>
        <strain evidence="1 2">UAMH 11012</strain>
    </source>
</reference>
<dbReference type="OrthoDB" id="5386330at2759"/>
<dbReference type="PANTHER" id="PTHR47784">
    <property type="entry name" value="STEROL UPTAKE CONTROL PROTEIN 2"/>
    <property type="match status" value="1"/>
</dbReference>
<name>A0A1L7XHV7_9HELO</name>
<dbReference type="InterPro" id="IPR053157">
    <property type="entry name" value="Sterol_Uptake_Regulator"/>
</dbReference>
<gene>
    <name evidence="1" type="ORF">PAC_14435</name>
</gene>
<sequence>MRNSVTKAALHAELAGNPAFLDTDSLELLHHYTTATSLVLSRSKHIDIWRVSIPRMALKHDFLMHGILALSALHLSRIQPHRARKLTVLASAHEQLALPSFRKHLSLNFSNDTCHAIFSFSGFVVPFILASESSLEASTSRIPGLEDTSPHWFHAIRGLMVLLEGNWSTLAQGPYAPLLIRGSEPISYANNPNDHHLAEVQQLISSCDEFSDAQEAVACQITLDELRRILACPELEAGFVTWPGVVPAGYLKLLHRQHPIALIILAHYCVLIKKIERVWYLRGLGQNLLSSIHEVISPEWRPWLEWPIKQPSCW</sequence>
<dbReference type="InterPro" id="IPR021858">
    <property type="entry name" value="Fun_TF"/>
</dbReference>
<dbReference type="AlphaFoldDB" id="A0A1L7XHV7"/>
<dbReference type="GO" id="GO:0001228">
    <property type="term" value="F:DNA-binding transcription activator activity, RNA polymerase II-specific"/>
    <property type="evidence" value="ECO:0007669"/>
    <property type="project" value="TreeGrafter"/>
</dbReference>
<proteinExistence type="predicted"/>
<dbReference type="EMBL" id="FJOG01000027">
    <property type="protein sequence ID" value="CZR64537.1"/>
    <property type="molecule type" value="Genomic_DNA"/>
</dbReference>
<evidence type="ECO:0008006" key="3">
    <source>
        <dbReference type="Google" id="ProtNLM"/>
    </source>
</evidence>
<dbReference type="Pfam" id="PF11951">
    <property type="entry name" value="Fungal_trans_2"/>
    <property type="match status" value="1"/>
</dbReference>
<evidence type="ECO:0000313" key="2">
    <source>
        <dbReference type="Proteomes" id="UP000184330"/>
    </source>
</evidence>
<dbReference type="PANTHER" id="PTHR47784:SF5">
    <property type="entry name" value="STEROL UPTAKE CONTROL PROTEIN 2"/>
    <property type="match status" value="1"/>
</dbReference>
<accession>A0A1L7XHV7</accession>
<dbReference type="Proteomes" id="UP000184330">
    <property type="component" value="Unassembled WGS sequence"/>
</dbReference>